<evidence type="ECO:0000313" key="3">
    <source>
        <dbReference type="Proteomes" id="UP000254794"/>
    </source>
</evidence>
<proteinExistence type="predicted"/>
<dbReference type="OrthoDB" id="5652910at2"/>
<accession>A0A378KB43</accession>
<organism evidence="2 3">
    <name type="scientific">Legionella busanensis</name>
    <dbReference type="NCBI Taxonomy" id="190655"/>
    <lineage>
        <taxon>Bacteria</taxon>
        <taxon>Pseudomonadati</taxon>
        <taxon>Pseudomonadota</taxon>
        <taxon>Gammaproteobacteria</taxon>
        <taxon>Legionellales</taxon>
        <taxon>Legionellaceae</taxon>
        <taxon>Legionella</taxon>
    </lineage>
</organism>
<gene>
    <name evidence="2" type="ORF">NCTC13316_03423</name>
</gene>
<evidence type="ECO:0000256" key="1">
    <source>
        <dbReference type="SAM" id="Coils"/>
    </source>
</evidence>
<evidence type="ECO:0000313" key="2">
    <source>
        <dbReference type="EMBL" id="STX81550.1"/>
    </source>
</evidence>
<reference evidence="2 3" key="1">
    <citation type="submission" date="2018-06" db="EMBL/GenBank/DDBJ databases">
        <authorList>
            <consortium name="Pathogen Informatics"/>
            <person name="Doyle S."/>
        </authorList>
    </citation>
    <scope>NUCLEOTIDE SEQUENCE [LARGE SCALE GENOMIC DNA]</scope>
    <source>
        <strain evidence="2 3">NCTC13316</strain>
    </source>
</reference>
<keyword evidence="1" id="KW-0175">Coiled coil</keyword>
<keyword evidence="3" id="KW-1185">Reference proteome</keyword>
<sequence length="462" mass="53720">MGNVCSIFHAHFDKLVELTNSHKKAIFLDKCLYWWQLSTYTLGDNQIWFTRNLAGMASELSLSERTVSRYLHDLVTQGFLERRCKLSASNKEGFKVSKRLYIRVTEKLLHILQTKVLKSKEKKHDENANDDNNCSFLAQNGEIEKVTLAESINKDLDYNNLVNNTVSQILFGDKKGRKSGNYSKYPRYAIESLIGERLDEQSKNYIKGTMANLQTQHGIQFSAPEQTFAEIIFTLTNQQQLKHVETIPHKVQIIAKLLREKRWRTPKGFYNHADYGQYFKQTSGKLVAEENKQDALSVKTSHFEKNRLLKQKQDALGNIQRSIHSEKRYLELTLQEQQKGIDKKVLLDSIKHQLNQLEDEAFVLAKDIMALEQELAPAFKKGPDRRREKTEQLNQLQDKANVLRLSMSQQFEKLCETIELLPKGHQEIDRQQQVYESLQTELIKLENNISELEYQLYVHQAA</sequence>
<dbReference type="RefSeq" id="WP_115332916.1">
    <property type="nucleotide sequence ID" value="NZ_CAAAHP010000008.1"/>
</dbReference>
<name>A0A378KB43_9GAMM</name>
<protein>
    <submittedName>
        <fullName evidence="2">Uncharacterized protein</fullName>
    </submittedName>
</protein>
<feature type="coiled-coil region" evidence="1">
    <location>
        <begin position="347"/>
        <end position="455"/>
    </location>
</feature>
<dbReference type="EMBL" id="UGOD01000006">
    <property type="protein sequence ID" value="STX81550.1"/>
    <property type="molecule type" value="Genomic_DNA"/>
</dbReference>
<dbReference type="AlphaFoldDB" id="A0A378KB43"/>
<dbReference type="Proteomes" id="UP000254794">
    <property type="component" value="Unassembled WGS sequence"/>
</dbReference>